<reference evidence="2 3" key="1">
    <citation type="journal article" date="2015" name="Nature">
        <title>rRNA introns, odd ribosomes, and small enigmatic genomes across a large radiation of phyla.</title>
        <authorList>
            <person name="Brown C.T."/>
            <person name="Hug L.A."/>
            <person name="Thomas B.C."/>
            <person name="Sharon I."/>
            <person name="Castelle C.J."/>
            <person name="Singh A."/>
            <person name="Wilkins M.J."/>
            <person name="Williams K.H."/>
            <person name="Banfield J.F."/>
        </authorList>
    </citation>
    <scope>NUCLEOTIDE SEQUENCE [LARGE SCALE GENOMIC DNA]</scope>
</reference>
<evidence type="ECO:0000313" key="3">
    <source>
        <dbReference type="Proteomes" id="UP000034894"/>
    </source>
</evidence>
<dbReference type="Proteomes" id="UP000034894">
    <property type="component" value="Unassembled WGS sequence"/>
</dbReference>
<keyword evidence="2" id="KW-0808">Transferase</keyword>
<evidence type="ECO:0000313" key="2">
    <source>
        <dbReference type="EMBL" id="KKS98650.1"/>
    </source>
</evidence>
<dbReference type="EMBL" id="LCFP01000001">
    <property type="protein sequence ID" value="KKS98650.1"/>
    <property type="molecule type" value="Genomic_DNA"/>
</dbReference>
<organism evidence="2 3">
    <name type="scientific">Candidatus Gottesmanbacteria bacterium GW2011_GWA2_43_14</name>
    <dbReference type="NCBI Taxonomy" id="1618443"/>
    <lineage>
        <taxon>Bacteria</taxon>
        <taxon>Candidatus Gottesmaniibacteriota</taxon>
    </lineage>
</organism>
<dbReference type="PANTHER" id="PTHR45919">
    <property type="entry name" value="GDP-MAN:MAN(3)GLCNAC(2)-PP-DOL ALPHA-1,2-MANNOSYLTRANSFERASE"/>
    <property type="match status" value="1"/>
</dbReference>
<protein>
    <submittedName>
        <fullName evidence="2">Group 1 glycosyl transferase</fullName>
    </submittedName>
</protein>
<comment type="caution">
    <text evidence="2">The sequence shown here is derived from an EMBL/GenBank/DDBJ whole genome shotgun (WGS) entry which is preliminary data.</text>
</comment>
<dbReference type="InterPro" id="IPR038013">
    <property type="entry name" value="ALG11"/>
</dbReference>
<sequence length="355" mass="40911">MKKKSAAFYSPYWQIAGGGERYLFQIAKALSENYRIYFIGQGHLLKKAREVFGIELRGEFLDPELMKGDAAKRFRLMKRFDLFFHTTDGSLFFPFARKNILIIQSPKHIPADSIFNHLKLFNWQTVCYSDFMKGIIEERLKIKVKILSPAVNTDMFSYDEKKKKNIILNVGRYFSSDLHQKNQEFLIDFFSRYHQDYFPGWQLILVGNVSENSGIKYLEKLRAKIIGKPVSVYSNLAFSDLCRLYSQAKIYWHAAGFGQNLIKYPEKAEHFGITTLEAMASGAVPVVFRAGGQLDIINNGINGIFWDDEESLLERTAQIAADENERGRLAAEAVIKADLYSLKHLREKVDEILQK</sequence>
<evidence type="ECO:0000259" key="1">
    <source>
        <dbReference type="Pfam" id="PF00534"/>
    </source>
</evidence>
<dbReference type="PANTHER" id="PTHR45919:SF1">
    <property type="entry name" value="GDP-MAN:MAN(3)GLCNAC(2)-PP-DOL ALPHA-1,2-MANNOSYLTRANSFERASE"/>
    <property type="match status" value="1"/>
</dbReference>
<proteinExistence type="predicted"/>
<dbReference type="STRING" id="1618443.UV73_C0001G0171"/>
<name>A0A0G1DLD1_9BACT</name>
<dbReference type="Pfam" id="PF00534">
    <property type="entry name" value="Glycos_transf_1"/>
    <property type="match status" value="1"/>
</dbReference>
<dbReference type="Gene3D" id="3.40.50.2000">
    <property type="entry name" value="Glycogen Phosphorylase B"/>
    <property type="match status" value="1"/>
</dbReference>
<dbReference type="GO" id="GO:0004377">
    <property type="term" value="F:GDP-Man:Man(3)GlcNAc(2)-PP-Dol alpha-1,2-mannosyltransferase activity"/>
    <property type="evidence" value="ECO:0007669"/>
    <property type="project" value="InterPro"/>
</dbReference>
<gene>
    <name evidence="2" type="ORF">UV73_C0001G0171</name>
</gene>
<dbReference type="GO" id="GO:0006487">
    <property type="term" value="P:protein N-linked glycosylation"/>
    <property type="evidence" value="ECO:0007669"/>
    <property type="project" value="TreeGrafter"/>
</dbReference>
<dbReference type="GO" id="GO:0016020">
    <property type="term" value="C:membrane"/>
    <property type="evidence" value="ECO:0007669"/>
    <property type="project" value="TreeGrafter"/>
</dbReference>
<accession>A0A0G1DLD1</accession>
<dbReference type="AlphaFoldDB" id="A0A0G1DLD1"/>
<dbReference type="CDD" id="cd03801">
    <property type="entry name" value="GT4_PimA-like"/>
    <property type="match status" value="1"/>
</dbReference>
<dbReference type="SUPFAM" id="SSF53756">
    <property type="entry name" value="UDP-Glycosyltransferase/glycogen phosphorylase"/>
    <property type="match status" value="1"/>
</dbReference>
<feature type="domain" description="Glycosyl transferase family 1" evidence="1">
    <location>
        <begin position="153"/>
        <end position="332"/>
    </location>
</feature>
<dbReference type="InterPro" id="IPR001296">
    <property type="entry name" value="Glyco_trans_1"/>
</dbReference>